<organism evidence="3 4">
    <name type="scientific">Stentor coeruleus</name>
    <dbReference type="NCBI Taxonomy" id="5963"/>
    <lineage>
        <taxon>Eukaryota</taxon>
        <taxon>Sar</taxon>
        <taxon>Alveolata</taxon>
        <taxon>Ciliophora</taxon>
        <taxon>Postciliodesmatophora</taxon>
        <taxon>Heterotrichea</taxon>
        <taxon>Heterotrichida</taxon>
        <taxon>Stentoridae</taxon>
        <taxon>Stentor</taxon>
    </lineage>
</organism>
<dbReference type="Pfam" id="PF00069">
    <property type="entry name" value="Pkinase"/>
    <property type="match status" value="1"/>
</dbReference>
<dbReference type="Proteomes" id="UP000187209">
    <property type="component" value="Unassembled WGS sequence"/>
</dbReference>
<keyword evidence="1" id="KW-0175">Coiled coil</keyword>
<comment type="caution">
    <text evidence="3">The sequence shown here is derived from an EMBL/GenBank/DDBJ whole genome shotgun (WGS) entry which is preliminary data.</text>
</comment>
<dbReference type="PROSITE" id="PS00108">
    <property type="entry name" value="PROTEIN_KINASE_ST"/>
    <property type="match status" value="1"/>
</dbReference>
<dbReference type="GO" id="GO:0005634">
    <property type="term" value="C:nucleus"/>
    <property type="evidence" value="ECO:0007669"/>
    <property type="project" value="TreeGrafter"/>
</dbReference>
<gene>
    <name evidence="3" type="ORF">SteCoe_8977</name>
</gene>
<dbReference type="PROSITE" id="PS50011">
    <property type="entry name" value="PROTEIN_KINASE_DOM"/>
    <property type="match status" value="1"/>
</dbReference>
<dbReference type="EMBL" id="MPUH01000137">
    <property type="protein sequence ID" value="OMJ88967.1"/>
    <property type="molecule type" value="Genomic_DNA"/>
</dbReference>
<dbReference type="GO" id="GO:0005524">
    <property type="term" value="F:ATP binding"/>
    <property type="evidence" value="ECO:0007669"/>
    <property type="project" value="InterPro"/>
</dbReference>
<protein>
    <recommendedName>
        <fullName evidence="2">Protein kinase domain-containing protein</fullName>
    </recommendedName>
</protein>
<dbReference type="AlphaFoldDB" id="A0A1R2CIY6"/>
<feature type="coiled-coil region" evidence="1">
    <location>
        <begin position="236"/>
        <end position="263"/>
    </location>
</feature>
<keyword evidence="4" id="KW-1185">Reference proteome</keyword>
<reference evidence="3 4" key="1">
    <citation type="submission" date="2016-11" db="EMBL/GenBank/DDBJ databases">
        <title>The macronuclear genome of Stentor coeruleus: a giant cell with tiny introns.</title>
        <authorList>
            <person name="Slabodnick M."/>
            <person name="Ruby J.G."/>
            <person name="Reiff S.B."/>
            <person name="Swart E.C."/>
            <person name="Gosai S."/>
            <person name="Prabakaran S."/>
            <person name="Witkowska E."/>
            <person name="Larue G.E."/>
            <person name="Fisher S."/>
            <person name="Freeman R.M."/>
            <person name="Gunawardena J."/>
            <person name="Chu W."/>
            <person name="Stover N.A."/>
            <person name="Gregory B.D."/>
            <person name="Nowacki M."/>
            <person name="Derisi J."/>
            <person name="Roy S.W."/>
            <person name="Marshall W.F."/>
            <person name="Sood P."/>
        </authorList>
    </citation>
    <scope>NUCLEOTIDE SEQUENCE [LARGE SCALE GENOMIC DNA]</scope>
    <source>
        <strain evidence="3">WM001</strain>
    </source>
</reference>
<evidence type="ECO:0000259" key="2">
    <source>
        <dbReference type="PROSITE" id="PS50011"/>
    </source>
</evidence>
<proteinExistence type="predicted"/>
<feature type="domain" description="Protein kinase" evidence="2">
    <location>
        <begin position="288"/>
        <end position="562"/>
    </location>
</feature>
<dbReference type="Gene3D" id="1.10.510.10">
    <property type="entry name" value="Transferase(Phosphotransferase) domain 1"/>
    <property type="match status" value="1"/>
</dbReference>
<evidence type="ECO:0000313" key="3">
    <source>
        <dbReference type="EMBL" id="OMJ88967.1"/>
    </source>
</evidence>
<dbReference type="SUPFAM" id="SSF56112">
    <property type="entry name" value="Protein kinase-like (PK-like)"/>
    <property type="match status" value="1"/>
</dbReference>
<dbReference type="InterPro" id="IPR008271">
    <property type="entry name" value="Ser/Thr_kinase_AS"/>
</dbReference>
<accession>A0A1R2CIY6</accession>
<dbReference type="GO" id="GO:0044773">
    <property type="term" value="P:mitotic DNA damage checkpoint signaling"/>
    <property type="evidence" value="ECO:0007669"/>
    <property type="project" value="TreeGrafter"/>
</dbReference>
<evidence type="ECO:0000313" key="4">
    <source>
        <dbReference type="Proteomes" id="UP000187209"/>
    </source>
</evidence>
<name>A0A1R2CIY6_9CILI</name>
<dbReference type="InterPro" id="IPR000719">
    <property type="entry name" value="Prot_kinase_dom"/>
</dbReference>
<dbReference type="InterPro" id="IPR011009">
    <property type="entry name" value="Kinase-like_dom_sf"/>
</dbReference>
<dbReference type="GO" id="GO:0005737">
    <property type="term" value="C:cytoplasm"/>
    <property type="evidence" value="ECO:0007669"/>
    <property type="project" value="TreeGrafter"/>
</dbReference>
<dbReference type="PANTHER" id="PTHR44167:SF18">
    <property type="entry name" value="PROTEIN KINASE DOMAIN-CONTAINING PROTEIN"/>
    <property type="match status" value="1"/>
</dbReference>
<dbReference type="SMART" id="SM00220">
    <property type="entry name" value="S_TKc"/>
    <property type="match status" value="1"/>
</dbReference>
<sequence>MLDAVDLLTFTYQIIIQKIKDADPPKKGKIYNLIEEQNADTLIAMELNLEDIIRELPSYKNDIHILHRSKVILSLCEAEKLTLSQASKCIEYLEYLKNEECKADLPACVDDFVCNLDITISEASLEELFEWTKLIKSIPSSLGGHDTFLPMLSTRLKSLLWSKMPTETISKAIDLAETLLQCRVFKDIEFHDIIDIVSDHCIDFIENENDLLDREKLQEPQCEPDIESTKKLLGILKNFEISNKILKARLEELETRFGSIQADQPQEEIRLNEVKLLAEFHLTDKILYNHNDPINQTSTCVRFGTLNSGIPVAVKIYTVTDQSKLGIYDIEINALKALSNQKKCFLQYYGAICAENSLYIITEPCEKSLFDDIIIRQKEQRPYTLDERLIIMNDLLEGFAFMTFKKIHHQDIKPQNIMFTSSGCVKIIDFNVVILTEDVENTTAQPCEYAIQGTKSWMSPEVLDAFLANTSQGQQKKLTYKLSKSDVFSLGLVFLKLFTFEDLTGKNMGKANDELQRIVRNKVNDEASRNLISKMLAVDPGKRPSFRKALGELPGRTTKAMQ</sequence>
<dbReference type="GO" id="GO:0004674">
    <property type="term" value="F:protein serine/threonine kinase activity"/>
    <property type="evidence" value="ECO:0007669"/>
    <property type="project" value="TreeGrafter"/>
</dbReference>
<dbReference type="OrthoDB" id="308139at2759"/>
<dbReference type="PANTHER" id="PTHR44167">
    <property type="entry name" value="OVARIAN-SPECIFIC SERINE/THREONINE-PROTEIN KINASE LOK-RELATED"/>
    <property type="match status" value="1"/>
</dbReference>
<evidence type="ECO:0000256" key="1">
    <source>
        <dbReference type="SAM" id="Coils"/>
    </source>
</evidence>